<feature type="transmembrane region" description="Helical" evidence="7">
    <location>
        <begin position="236"/>
        <end position="254"/>
    </location>
</feature>
<dbReference type="Proteomes" id="UP000786183">
    <property type="component" value="Unassembled WGS sequence"/>
</dbReference>
<dbReference type="Pfam" id="PF01478">
    <property type="entry name" value="Peptidase_A24"/>
    <property type="match status" value="1"/>
</dbReference>
<feature type="transmembrane region" description="Helical" evidence="7">
    <location>
        <begin position="130"/>
        <end position="149"/>
    </location>
</feature>
<comment type="subcellular location">
    <subcellularLocation>
        <location evidence="1">Cell membrane</location>
        <topology evidence="1">Multi-pass membrane protein</topology>
    </subcellularLocation>
</comment>
<evidence type="ECO:0000259" key="9">
    <source>
        <dbReference type="Pfam" id="PF06750"/>
    </source>
</evidence>
<keyword evidence="6 7" id="KW-0472">Membrane</keyword>
<accession>A0ABS7WPP4</accession>
<feature type="transmembrane region" description="Helical" evidence="7">
    <location>
        <begin position="6"/>
        <end position="27"/>
    </location>
</feature>
<comment type="caution">
    <text evidence="10">The sequence shown here is derived from an EMBL/GenBank/DDBJ whole genome shotgun (WGS) entry which is preliminary data.</text>
</comment>
<feature type="transmembrane region" description="Helical" evidence="7">
    <location>
        <begin position="102"/>
        <end position="123"/>
    </location>
</feature>
<reference evidence="10 11" key="1">
    <citation type="submission" date="2020-07" db="EMBL/GenBank/DDBJ databases">
        <title>Transfer of Campylobacter canadensis to the novel genus Avispirillum gen. nov., that also includes two novel species recovered from migratory waterfowl: Avispirillum anseris sp. nov. and Avispirillum brantae sp. nov.</title>
        <authorList>
            <person name="Miller W.G."/>
            <person name="Chapman M.H."/>
            <person name="Yee E."/>
            <person name="Inglis G.D."/>
        </authorList>
    </citation>
    <scope>NUCLEOTIDE SEQUENCE [LARGE SCALE GENOMIC DNA]</scope>
    <source>
        <strain evidence="10 11">L283</strain>
    </source>
</reference>
<evidence type="ECO:0000256" key="5">
    <source>
        <dbReference type="ARBA" id="ARBA00022989"/>
    </source>
</evidence>
<keyword evidence="3" id="KW-1003">Cell membrane</keyword>
<evidence type="ECO:0000256" key="4">
    <source>
        <dbReference type="ARBA" id="ARBA00022692"/>
    </source>
</evidence>
<dbReference type="InterPro" id="IPR010627">
    <property type="entry name" value="Prepilin_pept_A24_N"/>
</dbReference>
<feature type="domain" description="Prepilin type IV endopeptidase peptidase" evidence="8">
    <location>
        <begin position="112"/>
        <end position="220"/>
    </location>
</feature>
<dbReference type="InterPro" id="IPR050882">
    <property type="entry name" value="Prepilin_peptidase/N-MTase"/>
</dbReference>
<sequence>MDIILFIQILACIVGACFGSFLNVLIYRLPNKMSIFYPPSACVKCKNQLKFYHNVPIFGWIMLGGKCAFCKEKISFIYPVIEFICALIFFFCFKNIEEINLYFLAKTCLLAIAFALLLALCIIDIKYLAVPHLLLVFTLLLFFVANFSLQTFNQILFFAGAAYLLKSILEAFINMKKDEKDCIQVMGEADIEIIAIMGILDKISYGFCAVFLAAIISLPVFFVVKLSGKNNIELPFIPFLSIAFALIYIFPNLAEWMLGFYGL</sequence>
<dbReference type="EMBL" id="JACGBB010000002">
    <property type="protein sequence ID" value="MBZ7986746.1"/>
    <property type="molecule type" value="Genomic_DNA"/>
</dbReference>
<feature type="transmembrane region" description="Helical" evidence="7">
    <location>
        <begin position="76"/>
        <end position="96"/>
    </location>
</feature>
<feature type="transmembrane region" description="Helical" evidence="7">
    <location>
        <begin position="155"/>
        <end position="173"/>
    </location>
</feature>
<evidence type="ECO:0000313" key="11">
    <source>
        <dbReference type="Proteomes" id="UP000786183"/>
    </source>
</evidence>
<dbReference type="PANTHER" id="PTHR30487">
    <property type="entry name" value="TYPE 4 PREPILIN-LIKE PROTEINS LEADER PEPTIDE-PROCESSING ENZYME"/>
    <property type="match status" value="1"/>
</dbReference>
<dbReference type="InterPro" id="IPR000045">
    <property type="entry name" value="Prepilin_IV_endopep_pep"/>
</dbReference>
<keyword evidence="5 7" id="KW-1133">Transmembrane helix</keyword>
<dbReference type="Pfam" id="PF06750">
    <property type="entry name" value="A24_N_bact"/>
    <property type="match status" value="1"/>
</dbReference>
<gene>
    <name evidence="10" type="ORF">AVCANL283_01270</name>
</gene>
<feature type="domain" description="Prepilin peptidase A24 N-terminal" evidence="9">
    <location>
        <begin position="13"/>
        <end position="93"/>
    </location>
</feature>
<feature type="transmembrane region" description="Helical" evidence="7">
    <location>
        <begin position="203"/>
        <end position="224"/>
    </location>
</feature>
<protein>
    <submittedName>
        <fullName evidence="10">Prepilin peptidase</fullName>
    </submittedName>
</protein>
<keyword evidence="4 7" id="KW-0812">Transmembrane</keyword>
<evidence type="ECO:0000256" key="7">
    <source>
        <dbReference type="SAM" id="Phobius"/>
    </source>
</evidence>
<keyword evidence="11" id="KW-1185">Reference proteome</keyword>
<evidence type="ECO:0000256" key="3">
    <source>
        <dbReference type="ARBA" id="ARBA00022475"/>
    </source>
</evidence>
<proteinExistence type="inferred from homology"/>
<dbReference type="PANTHER" id="PTHR30487:SF0">
    <property type="entry name" value="PREPILIN LEADER PEPTIDASE_N-METHYLTRANSFERASE-RELATED"/>
    <property type="match status" value="1"/>
</dbReference>
<evidence type="ECO:0000256" key="1">
    <source>
        <dbReference type="ARBA" id="ARBA00004651"/>
    </source>
</evidence>
<evidence type="ECO:0000256" key="2">
    <source>
        <dbReference type="ARBA" id="ARBA00005801"/>
    </source>
</evidence>
<evidence type="ECO:0000259" key="8">
    <source>
        <dbReference type="Pfam" id="PF01478"/>
    </source>
</evidence>
<dbReference type="RefSeq" id="WP_172230120.1">
    <property type="nucleotide sequence ID" value="NZ_CP035946.1"/>
</dbReference>
<organism evidence="10 11">
    <name type="scientific">Campylobacter canadensis</name>
    <dbReference type="NCBI Taxonomy" id="449520"/>
    <lineage>
        <taxon>Bacteria</taxon>
        <taxon>Pseudomonadati</taxon>
        <taxon>Campylobacterota</taxon>
        <taxon>Epsilonproteobacteria</taxon>
        <taxon>Campylobacterales</taxon>
        <taxon>Campylobacteraceae</taxon>
        <taxon>Campylobacter</taxon>
    </lineage>
</organism>
<evidence type="ECO:0000313" key="10">
    <source>
        <dbReference type="EMBL" id="MBZ7986746.1"/>
    </source>
</evidence>
<evidence type="ECO:0000256" key="6">
    <source>
        <dbReference type="ARBA" id="ARBA00023136"/>
    </source>
</evidence>
<comment type="similarity">
    <text evidence="2">Belongs to the peptidase A24 family.</text>
</comment>
<name>A0ABS7WPP4_9BACT</name>